<evidence type="ECO:0000256" key="1">
    <source>
        <dbReference type="SAM" id="MobiDB-lite"/>
    </source>
</evidence>
<evidence type="ECO:0000313" key="3">
    <source>
        <dbReference type="Proteomes" id="UP001283361"/>
    </source>
</evidence>
<dbReference type="EMBL" id="JAWDGP010001332">
    <property type="protein sequence ID" value="KAK3792757.1"/>
    <property type="molecule type" value="Genomic_DNA"/>
</dbReference>
<sequence length="152" mass="17314">MVLSSLFANQTLVEQAKNVFVDIKTFKFVQHCCAKNNPTNVVSQTRQFEVATSADVKLERTRSSTQGAAALSARRLIGSSGESVCRPQEPASPTSRVEEREKEIHTEERGELLFHREINSHRKVLCACGMLPYFQCNTFFFLLYKQRKRQAQ</sequence>
<comment type="caution">
    <text evidence="2">The sequence shown here is derived from an EMBL/GenBank/DDBJ whole genome shotgun (WGS) entry which is preliminary data.</text>
</comment>
<protein>
    <submittedName>
        <fullName evidence="2">Uncharacterized protein</fullName>
    </submittedName>
</protein>
<evidence type="ECO:0000313" key="2">
    <source>
        <dbReference type="EMBL" id="KAK3792757.1"/>
    </source>
</evidence>
<accession>A0AAE1ARQ1</accession>
<dbReference type="Proteomes" id="UP001283361">
    <property type="component" value="Unassembled WGS sequence"/>
</dbReference>
<proteinExistence type="predicted"/>
<dbReference type="AlphaFoldDB" id="A0AAE1ARQ1"/>
<keyword evidence="3" id="KW-1185">Reference proteome</keyword>
<organism evidence="2 3">
    <name type="scientific">Elysia crispata</name>
    <name type="common">lettuce slug</name>
    <dbReference type="NCBI Taxonomy" id="231223"/>
    <lineage>
        <taxon>Eukaryota</taxon>
        <taxon>Metazoa</taxon>
        <taxon>Spiralia</taxon>
        <taxon>Lophotrochozoa</taxon>
        <taxon>Mollusca</taxon>
        <taxon>Gastropoda</taxon>
        <taxon>Heterobranchia</taxon>
        <taxon>Euthyneura</taxon>
        <taxon>Panpulmonata</taxon>
        <taxon>Sacoglossa</taxon>
        <taxon>Placobranchoidea</taxon>
        <taxon>Plakobranchidae</taxon>
        <taxon>Elysia</taxon>
    </lineage>
</organism>
<gene>
    <name evidence="2" type="ORF">RRG08_023090</name>
</gene>
<name>A0AAE1ARQ1_9GAST</name>
<reference evidence="2" key="1">
    <citation type="journal article" date="2023" name="G3 (Bethesda)">
        <title>A reference genome for the long-term kleptoplast-retaining sea slug Elysia crispata morphotype clarki.</title>
        <authorList>
            <person name="Eastman K.E."/>
            <person name="Pendleton A.L."/>
            <person name="Shaikh M.A."/>
            <person name="Suttiyut T."/>
            <person name="Ogas R."/>
            <person name="Tomko P."/>
            <person name="Gavelis G."/>
            <person name="Widhalm J.R."/>
            <person name="Wisecaver J.H."/>
        </authorList>
    </citation>
    <scope>NUCLEOTIDE SEQUENCE</scope>
    <source>
        <strain evidence="2">ECLA1</strain>
    </source>
</reference>
<feature type="region of interest" description="Disordered" evidence="1">
    <location>
        <begin position="80"/>
        <end position="103"/>
    </location>
</feature>